<proteinExistence type="predicted"/>
<evidence type="ECO:0000256" key="3">
    <source>
        <dbReference type="ARBA" id="ARBA00022475"/>
    </source>
</evidence>
<dbReference type="InterPro" id="IPR004776">
    <property type="entry name" value="Mem_transp_PIN-like"/>
</dbReference>
<keyword evidence="6 7" id="KW-0472">Membrane</keyword>
<evidence type="ECO:0000256" key="4">
    <source>
        <dbReference type="ARBA" id="ARBA00022692"/>
    </source>
</evidence>
<keyword evidence="2" id="KW-0813">Transport</keyword>
<dbReference type="GO" id="GO:0016020">
    <property type="term" value="C:membrane"/>
    <property type="evidence" value="ECO:0007669"/>
    <property type="project" value="UniProtKB-SubCell"/>
</dbReference>
<feature type="transmembrane region" description="Helical" evidence="7">
    <location>
        <begin position="94"/>
        <end position="113"/>
    </location>
</feature>
<dbReference type="OrthoDB" id="9810457at2"/>
<feature type="transmembrane region" description="Helical" evidence="7">
    <location>
        <begin position="6"/>
        <end position="25"/>
    </location>
</feature>
<dbReference type="GO" id="GO:0055085">
    <property type="term" value="P:transmembrane transport"/>
    <property type="evidence" value="ECO:0007669"/>
    <property type="project" value="InterPro"/>
</dbReference>
<sequence length="309" mass="33375">MFVFEVLLPLIFIVAVGFLTTKKGFFSQQFVGEVSKFVLYVSLPAVIISSLSSIELGQVIHVNFMLVYAIAGLSAMTVAILVSKGLLKSTWTESFINGLGSGMPNSAFVGFPVVLSLYDGQFIEAFLMCVLIENLVFIPLSLISLEFAQGRSSSISEQLKIVAGRISRNPIILAISFALIVNITGIRLPEFMTEGVSIFAKTSVALALFAIGGALGQSLKFEQFRRIAFVTAMKLVFFPLIVVALLMTLPVEGDLKYVLLIFAASPMLSIYPILGGLYQQQRFCLNTLIITTVASGLSLSVVIAITTSS</sequence>
<evidence type="ECO:0000256" key="2">
    <source>
        <dbReference type="ARBA" id="ARBA00022448"/>
    </source>
</evidence>
<dbReference type="Proteomes" id="UP000027219">
    <property type="component" value="Unassembled WGS sequence"/>
</dbReference>
<name>A0A066UH32_9VIBR</name>
<accession>A0A066UH32</accession>
<protein>
    <submittedName>
        <fullName evidence="8">Transporter</fullName>
    </submittedName>
</protein>
<comment type="caution">
    <text evidence="8">The sequence shown here is derived from an EMBL/GenBank/DDBJ whole genome shotgun (WGS) entry which is preliminary data.</text>
</comment>
<dbReference type="STRING" id="212667.VFDL14_10905"/>
<evidence type="ECO:0000256" key="7">
    <source>
        <dbReference type="SAM" id="Phobius"/>
    </source>
</evidence>
<evidence type="ECO:0000313" key="9">
    <source>
        <dbReference type="Proteomes" id="UP000027219"/>
    </source>
</evidence>
<keyword evidence="9" id="KW-1185">Reference proteome</keyword>
<dbReference type="Pfam" id="PF03547">
    <property type="entry name" value="Mem_trans"/>
    <property type="match status" value="1"/>
</dbReference>
<evidence type="ECO:0000256" key="1">
    <source>
        <dbReference type="ARBA" id="ARBA00004141"/>
    </source>
</evidence>
<keyword evidence="5 7" id="KW-1133">Transmembrane helix</keyword>
<feature type="transmembrane region" description="Helical" evidence="7">
    <location>
        <begin position="227"/>
        <end position="251"/>
    </location>
</feature>
<reference evidence="8 9" key="1">
    <citation type="submission" date="2014-02" db="EMBL/GenBank/DDBJ databases">
        <title>Vibrio fortis Dalian14 Genome Sequencing.</title>
        <authorList>
            <person name="Wang Y."/>
            <person name="Song L."/>
            <person name="Liu G."/>
            <person name="Ding J."/>
        </authorList>
    </citation>
    <scope>NUCLEOTIDE SEQUENCE [LARGE SCALE GENOMIC DNA]</scope>
    <source>
        <strain evidence="8 9">Dalian14</strain>
    </source>
</reference>
<dbReference type="EMBL" id="JFFR01000033">
    <property type="protein sequence ID" value="KDN26390.1"/>
    <property type="molecule type" value="Genomic_DNA"/>
</dbReference>
<gene>
    <name evidence="8" type="ORF">VFDL14_10905</name>
</gene>
<feature type="transmembrane region" description="Helical" evidence="7">
    <location>
        <begin position="198"/>
        <end position="215"/>
    </location>
</feature>
<evidence type="ECO:0000256" key="5">
    <source>
        <dbReference type="ARBA" id="ARBA00022989"/>
    </source>
</evidence>
<feature type="transmembrane region" description="Helical" evidence="7">
    <location>
        <begin position="37"/>
        <end position="54"/>
    </location>
</feature>
<feature type="transmembrane region" description="Helical" evidence="7">
    <location>
        <begin position="257"/>
        <end position="278"/>
    </location>
</feature>
<feature type="transmembrane region" description="Helical" evidence="7">
    <location>
        <begin position="60"/>
        <end position="82"/>
    </location>
</feature>
<dbReference type="RefSeq" id="WP_032553660.1">
    <property type="nucleotide sequence ID" value="NZ_JFFR01000033.1"/>
</dbReference>
<evidence type="ECO:0000256" key="6">
    <source>
        <dbReference type="ARBA" id="ARBA00023136"/>
    </source>
</evidence>
<feature type="transmembrane region" description="Helical" evidence="7">
    <location>
        <begin position="285"/>
        <end position="306"/>
    </location>
</feature>
<feature type="transmembrane region" description="Helical" evidence="7">
    <location>
        <begin position="125"/>
        <end position="148"/>
    </location>
</feature>
<dbReference type="PANTHER" id="PTHR36838:SF3">
    <property type="entry name" value="TRANSPORTER AUXIN EFFLUX CARRIER EC FAMILY"/>
    <property type="match status" value="1"/>
</dbReference>
<comment type="subcellular location">
    <subcellularLocation>
        <location evidence="1">Membrane</location>
        <topology evidence="1">Multi-pass membrane protein</topology>
    </subcellularLocation>
</comment>
<dbReference type="PANTHER" id="PTHR36838">
    <property type="entry name" value="AUXIN EFFLUX CARRIER FAMILY PROTEIN"/>
    <property type="match status" value="1"/>
</dbReference>
<organism evidence="8 9">
    <name type="scientific">Vibrio fortis</name>
    <dbReference type="NCBI Taxonomy" id="212667"/>
    <lineage>
        <taxon>Bacteria</taxon>
        <taxon>Pseudomonadati</taxon>
        <taxon>Pseudomonadota</taxon>
        <taxon>Gammaproteobacteria</taxon>
        <taxon>Vibrionales</taxon>
        <taxon>Vibrionaceae</taxon>
        <taxon>Vibrio</taxon>
    </lineage>
</organism>
<keyword evidence="3" id="KW-1003">Cell membrane</keyword>
<dbReference type="AlphaFoldDB" id="A0A066UH32"/>
<keyword evidence="4 7" id="KW-0812">Transmembrane</keyword>
<evidence type="ECO:0000313" key="8">
    <source>
        <dbReference type="EMBL" id="KDN26390.1"/>
    </source>
</evidence>
<feature type="transmembrane region" description="Helical" evidence="7">
    <location>
        <begin position="169"/>
        <end position="186"/>
    </location>
</feature>